<gene>
    <name evidence="8" type="ordered locus">DaAHT2_0647</name>
</gene>
<dbReference type="InterPro" id="IPR003593">
    <property type="entry name" value="AAA+_ATPase"/>
</dbReference>
<feature type="domain" description="Sigma-54 factor interaction" evidence="6">
    <location>
        <begin position="141"/>
        <end position="370"/>
    </location>
</feature>
<dbReference type="FunFam" id="3.40.50.300:FF:000006">
    <property type="entry name" value="DNA-binding transcriptional regulator NtrC"/>
    <property type="match status" value="1"/>
</dbReference>
<keyword evidence="3" id="KW-0805">Transcription regulation</keyword>
<keyword evidence="5" id="KW-0597">Phosphoprotein</keyword>
<protein>
    <submittedName>
        <fullName evidence="8">Two component, sigma54 specific, transcriptional regulator, Fis family</fullName>
    </submittedName>
</protein>
<evidence type="ECO:0000256" key="4">
    <source>
        <dbReference type="ARBA" id="ARBA00023163"/>
    </source>
</evidence>
<dbReference type="GO" id="GO:0006355">
    <property type="term" value="P:regulation of DNA-templated transcription"/>
    <property type="evidence" value="ECO:0007669"/>
    <property type="project" value="InterPro"/>
</dbReference>
<evidence type="ECO:0000256" key="1">
    <source>
        <dbReference type="ARBA" id="ARBA00022741"/>
    </source>
</evidence>
<dbReference type="Pfam" id="PF02954">
    <property type="entry name" value="HTH_8"/>
    <property type="match status" value="1"/>
</dbReference>
<dbReference type="OrthoDB" id="9763792at2"/>
<dbReference type="Pfam" id="PF00158">
    <property type="entry name" value="Sigma54_activat"/>
    <property type="match status" value="1"/>
</dbReference>
<dbReference type="HOGENOM" id="CLU_000445_0_6_7"/>
<dbReference type="PROSITE" id="PS50045">
    <property type="entry name" value="SIGMA54_INTERACT_4"/>
    <property type="match status" value="1"/>
</dbReference>
<keyword evidence="2" id="KW-0067">ATP-binding</keyword>
<feature type="modified residue" description="4-aspartylphosphate" evidence="5">
    <location>
        <position position="53"/>
    </location>
</feature>
<dbReference type="PANTHER" id="PTHR32071">
    <property type="entry name" value="TRANSCRIPTIONAL REGULATORY PROTEIN"/>
    <property type="match status" value="1"/>
</dbReference>
<evidence type="ECO:0000259" key="7">
    <source>
        <dbReference type="PROSITE" id="PS50110"/>
    </source>
</evidence>
<dbReference type="InterPro" id="IPR002197">
    <property type="entry name" value="HTH_Fis"/>
</dbReference>
<evidence type="ECO:0000259" key="6">
    <source>
        <dbReference type="PROSITE" id="PS50045"/>
    </source>
</evidence>
<keyword evidence="4" id="KW-0804">Transcription</keyword>
<dbReference type="Pfam" id="PF25601">
    <property type="entry name" value="AAA_lid_14"/>
    <property type="match status" value="1"/>
</dbReference>
<dbReference type="GO" id="GO:0005524">
    <property type="term" value="F:ATP binding"/>
    <property type="evidence" value="ECO:0007669"/>
    <property type="project" value="UniProtKB-KW"/>
</dbReference>
<dbReference type="InterPro" id="IPR025944">
    <property type="entry name" value="Sigma_54_int_dom_CS"/>
</dbReference>
<dbReference type="InterPro" id="IPR011006">
    <property type="entry name" value="CheY-like_superfamily"/>
</dbReference>
<dbReference type="Gene3D" id="3.40.50.300">
    <property type="entry name" value="P-loop containing nucleotide triphosphate hydrolases"/>
    <property type="match status" value="1"/>
</dbReference>
<accession>D6Z198</accession>
<dbReference type="InterPro" id="IPR009057">
    <property type="entry name" value="Homeodomain-like_sf"/>
</dbReference>
<dbReference type="PROSITE" id="PS50110">
    <property type="entry name" value="RESPONSE_REGULATORY"/>
    <property type="match status" value="1"/>
</dbReference>
<evidence type="ECO:0000313" key="8">
    <source>
        <dbReference type="EMBL" id="ADH85353.1"/>
    </source>
</evidence>
<dbReference type="CDD" id="cd00009">
    <property type="entry name" value="AAA"/>
    <property type="match status" value="1"/>
</dbReference>
<evidence type="ECO:0000256" key="5">
    <source>
        <dbReference type="PROSITE-ProRule" id="PRU00169"/>
    </source>
</evidence>
<dbReference type="SUPFAM" id="SSF52172">
    <property type="entry name" value="CheY-like"/>
    <property type="match status" value="1"/>
</dbReference>
<dbReference type="GO" id="GO:0000160">
    <property type="term" value="P:phosphorelay signal transduction system"/>
    <property type="evidence" value="ECO:0007669"/>
    <property type="project" value="InterPro"/>
</dbReference>
<dbReference type="PROSITE" id="PS00688">
    <property type="entry name" value="SIGMA54_INTERACT_3"/>
    <property type="match status" value="1"/>
</dbReference>
<dbReference type="PRINTS" id="PR01590">
    <property type="entry name" value="HTHFIS"/>
</dbReference>
<dbReference type="Pfam" id="PF00072">
    <property type="entry name" value="Response_reg"/>
    <property type="match status" value="1"/>
</dbReference>
<dbReference type="InterPro" id="IPR058031">
    <property type="entry name" value="AAA_lid_NorR"/>
</dbReference>
<dbReference type="eggNOG" id="COG2204">
    <property type="taxonomic scope" value="Bacteria"/>
</dbReference>
<dbReference type="Gene3D" id="3.40.50.2300">
    <property type="match status" value="1"/>
</dbReference>
<evidence type="ECO:0000256" key="3">
    <source>
        <dbReference type="ARBA" id="ARBA00023015"/>
    </source>
</evidence>
<keyword evidence="9" id="KW-1185">Reference proteome</keyword>
<dbReference type="STRING" id="589865.DaAHT2_0647"/>
<reference evidence="9" key="1">
    <citation type="submission" date="2010-02" db="EMBL/GenBank/DDBJ databases">
        <title>Complete sequence of Desulfurivibrio alkaliphilus AHT2.</title>
        <authorList>
            <consortium name="US DOE Joint Genome Institute"/>
            <person name="Pitluck S."/>
            <person name="Chertkov O."/>
            <person name="Detter J.C."/>
            <person name="Han C."/>
            <person name="Tapia R."/>
            <person name="Larimer F."/>
            <person name="Land M."/>
            <person name="Hauser L."/>
            <person name="Kyrpides N."/>
            <person name="Mikhailova N."/>
            <person name="Sorokin D.Y."/>
            <person name="Muyzer G."/>
            <person name="Woyke T."/>
        </authorList>
    </citation>
    <scope>NUCLEOTIDE SEQUENCE [LARGE SCALE GENOMIC DNA]</scope>
    <source>
        <strain evidence="9">DSM 19089 / UNIQEM U267 / AHT2</strain>
    </source>
</reference>
<dbReference type="GO" id="GO:0043565">
    <property type="term" value="F:sequence-specific DNA binding"/>
    <property type="evidence" value="ECO:0007669"/>
    <property type="project" value="InterPro"/>
</dbReference>
<dbReference type="Gene3D" id="1.10.8.60">
    <property type="match status" value="1"/>
</dbReference>
<proteinExistence type="predicted"/>
<dbReference type="Proteomes" id="UP000001508">
    <property type="component" value="Chromosome"/>
</dbReference>
<dbReference type="EMBL" id="CP001940">
    <property type="protein sequence ID" value="ADH85353.1"/>
    <property type="molecule type" value="Genomic_DNA"/>
</dbReference>
<dbReference type="InterPro" id="IPR002078">
    <property type="entry name" value="Sigma_54_int"/>
</dbReference>
<dbReference type="RefSeq" id="WP_013162884.1">
    <property type="nucleotide sequence ID" value="NC_014216.1"/>
</dbReference>
<keyword evidence="1" id="KW-0547">Nucleotide-binding</keyword>
<sequence length="460" mass="50040">MEGRILIIDDEASIRKGFGLLLTSEGLTVASAGGGPEGLALLERESFDIVLLDFAMPELDGLEVLRRIKRLEQDPMVIMITGYDEVALAVEAIKEGAYDYLLKPPDPDHLLMTLRRALDKIELEKKVCVLDRSLAFTLENQLGKSAAMAWVIAEIKVVAASDFSLIIEGETGTGKSFAASLIHNLSARAAGPFIALDMGSIPETLLESELFGHRKGAFTGAERSKPGYFELAKGGTLLLDELQNLSPGAQAKILQVVEEKKFYPVGSDKPVKVDLRIIGASNSDLRRAVESGEFRRDLYYRLNEYSLLMPPLRERPEDIAFLATRLLSAAAVELNRNLSGLSDEALALLAAQPWPGNVRELKNVVRRAALLSSDGEVGVEQVSQGMQGVTAPTVSPVTDFHSTESVPVDQSAPLSLEESEKLTIARALRHTASNRTKAAAILGITHKTLLAKIKKYNLEE</sequence>
<dbReference type="InterPro" id="IPR001789">
    <property type="entry name" value="Sig_transdc_resp-reg_receiver"/>
</dbReference>
<name>D6Z198_DESAT</name>
<dbReference type="SUPFAM" id="SSF52540">
    <property type="entry name" value="P-loop containing nucleoside triphosphate hydrolases"/>
    <property type="match status" value="1"/>
</dbReference>
<dbReference type="KEGG" id="dak:DaAHT2_0647"/>
<evidence type="ECO:0000256" key="2">
    <source>
        <dbReference type="ARBA" id="ARBA00022840"/>
    </source>
</evidence>
<dbReference type="Gene3D" id="1.10.10.60">
    <property type="entry name" value="Homeodomain-like"/>
    <property type="match status" value="1"/>
</dbReference>
<organism evidence="8 9">
    <name type="scientific">Desulfurivibrio alkaliphilus (strain DSM 19089 / UNIQEM U267 / AHT2)</name>
    <dbReference type="NCBI Taxonomy" id="589865"/>
    <lineage>
        <taxon>Bacteria</taxon>
        <taxon>Pseudomonadati</taxon>
        <taxon>Thermodesulfobacteriota</taxon>
        <taxon>Desulfobulbia</taxon>
        <taxon>Desulfobulbales</taxon>
        <taxon>Desulfobulbaceae</taxon>
        <taxon>Desulfurivibrio</taxon>
    </lineage>
</organism>
<dbReference type="SMART" id="SM00448">
    <property type="entry name" value="REC"/>
    <property type="match status" value="1"/>
</dbReference>
<feature type="domain" description="Response regulatory" evidence="7">
    <location>
        <begin position="4"/>
        <end position="118"/>
    </location>
</feature>
<dbReference type="AlphaFoldDB" id="D6Z198"/>
<dbReference type="InterPro" id="IPR027417">
    <property type="entry name" value="P-loop_NTPase"/>
</dbReference>
<dbReference type="SUPFAM" id="SSF46689">
    <property type="entry name" value="Homeodomain-like"/>
    <property type="match status" value="1"/>
</dbReference>
<dbReference type="InParanoid" id="D6Z198"/>
<evidence type="ECO:0000313" key="9">
    <source>
        <dbReference type="Proteomes" id="UP000001508"/>
    </source>
</evidence>
<dbReference type="SMART" id="SM00382">
    <property type="entry name" value="AAA"/>
    <property type="match status" value="1"/>
</dbReference>